<evidence type="ECO:0000313" key="5">
    <source>
        <dbReference type="Proteomes" id="UP001321526"/>
    </source>
</evidence>
<feature type="region of interest" description="Disordered" evidence="2">
    <location>
        <begin position="479"/>
        <end position="510"/>
    </location>
</feature>
<dbReference type="NCBIfam" id="TIGR03505">
    <property type="entry name" value="FimV_core"/>
    <property type="match status" value="1"/>
</dbReference>
<feature type="coiled-coil region" evidence="1">
    <location>
        <begin position="286"/>
        <end position="313"/>
    </location>
</feature>
<organism evidence="4 5">
    <name type="scientific">Salinicola endophyticus</name>
    <dbReference type="NCBI Taxonomy" id="1949083"/>
    <lineage>
        <taxon>Bacteria</taxon>
        <taxon>Pseudomonadati</taxon>
        <taxon>Pseudomonadota</taxon>
        <taxon>Gammaproteobacteria</taxon>
        <taxon>Oceanospirillales</taxon>
        <taxon>Halomonadaceae</taxon>
        <taxon>Salinicola</taxon>
    </lineage>
</organism>
<dbReference type="EMBL" id="CP035631">
    <property type="protein sequence ID" value="WFF42565.1"/>
    <property type="molecule type" value="Genomic_DNA"/>
</dbReference>
<feature type="compositionally biased region" description="Basic and acidic residues" evidence="2">
    <location>
        <begin position="755"/>
        <end position="788"/>
    </location>
</feature>
<dbReference type="RefSeq" id="WP_282235112.1">
    <property type="nucleotide sequence ID" value="NZ_CP035631.1"/>
</dbReference>
<feature type="region of interest" description="Disordered" evidence="2">
    <location>
        <begin position="347"/>
        <end position="433"/>
    </location>
</feature>
<dbReference type="InterPro" id="IPR020012">
    <property type="entry name" value="LysM_FimV"/>
</dbReference>
<feature type="region of interest" description="Disordered" evidence="2">
    <location>
        <begin position="315"/>
        <end position="335"/>
    </location>
</feature>
<protein>
    <recommendedName>
        <fullName evidence="3">FimV N-terminal domain-containing protein</fullName>
    </recommendedName>
</protein>
<dbReference type="InterPro" id="IPR057840">
    <property type="entry name" value="FimV_N"/>
</dbReference>
<feature type="domain" description="FimV N-terminal" evidence="3">
    <location>
        <begin position="23"/>
        <end position="129"/>
    </location>
</feature>
<feature type="compositionally biased region" description="Low complexity" evidence="2">
    <location>
        <begin position="816"/>
        <end position="830"/>
    </location>
</feature>
<dbReference type="Proteomes" id="UP001321526">
    <property type="component" value="Chromosome"/>
</dbReference>
<accession>A0ABY8FKI3</accession>
<keyword evidence="1" id="KW-0175">Coiled coil</keyword>
<keyword evidence="5" id="KW-1185">Reference proteome</keyword>
<name>A0ABY8FKI3_9GAMM</name>
<feature type="region of interest" description="Disordered" evidence="2">
    <location>
        <begin position="666"/>
        <end position="969"/>
    </location>
</feature>
<reference evidence="4 5" key="1">
    <citation type="submission" date="2019-01" db="EMBL/GenBank/DDBJ databases">
        <title>Genome sequence of Salinicola endophyticus REST5.</title>
        <authorList>
            <person name="Nascimento F.X."/>
        </authorList>
    </citation>
    <scope>NUCLEOTIDE SEQUENCE [LARGE SCALE GENOMIC DNA]</scope>
    <source>
        <strain evidence="4 5">REST5</strain>
    </source>
</reference>
<feature type="compositionally biased region" description="Polar residues" evidence="2">
    <location>
        <begin position="918"/>
        <end position="945"/>
    </location>
</feature>
<gene>
    <name evidence="4" type="ORF">EVC62_14250</name>
</gene>
<feature type="compositionally biased region" description="Low complexity" evidence="2">
    <location>
        <begin position="792"/>
        <end position="801"/>
    </location>
</feature>
<feature type="compositionally biased region" description="Basic and acidic residues" evidence="2">
    <location>
        <begin position="960"/>
        <end position="969"/>
    </location>
</feature>
<evidence type="ECO:0000259" key="3">
    <source>
        <dbReference type="Pfam" id="PF25800"/>
    </source>
</evidence>
<feature type="compositionally biased region" description="Low complexity" evidence="2">
    <location>
        <begin position="891"/>
        <end position="917"/>
    </location>
</feature>
<feature type="compositionally biased region" description="Basic and acidic residues" evidence="2">
    <location>
        <begin position="802"/>
        <end position="815"/>
    </location>
</feature>
<feature type="compositionally biased region" description="Low complexity" evidence="2">
    <location>
        <begin position="347"/>
        <end position="415"/>
    </location>
</feature>
<dbReference type="Pfam" id="PF25800">
    <property type="entry name" value="FimV_N"/>
    <property type="match status" value="1"/>
</dbReference>
<evidence type="ECO:0000256" key="2">
    <source>
        <dbReference type="SAM" id="MobiDB-lite"/>
    </source>
</evidence>
<sequence length="969" mass="99630">MRSWVTLFIGGCGLLLATRVQALGVGEPLTVSPLNRPLHVVLPLTESARLEPAQVSVTLADAAAYRRAGLTPDALGDGITARVEKRRGGLAIVLDSDRRVREPFLDLLLKISWPQGQWQREVSLLFDPPDYAATQPLLAAADSTPHSEATAASPSSVSTSAYPTAAAGWPQALTVAPGSTLSTLAASLPPHQGVSLAAAMLALYRANRSAFVAGNIDRLRAGVRLEVPPVATVAALADQAPAALRTLRNAANGADVEGAAARGRAGQVSSASVSGAADSATLARQVAALTQQIQRQQATIAELEDQRERLRAALAAGATPVDKGDVSASDPSGGVSESAVVAALGASAPPGAASTSSPTTSSISTGSTSTAADSSAAGDGIAASGSTPAGPVTSAGDTTPAASTAAAASSTAQATPLDKPTPLPKSASSTPKVSAAKNGSAAALSLWQRAVSWSPLLGALALLGLLWALLRQRRRSREQAQITGHDESSDGHPGAPDEAPRKPRRRAPRGLLKCLKRGVKRRGAQRDPVEVEMGAAAISQADIYIAYGRYAAARDWLEPRLEEDPRHRLSLIRALGELREIEAMEQVLAGFDDSASREQRRTAEALVADYRARYVDESWAVATDHAEAAAADTAAATLLAEDEGALSLARVEDVDALFDAALGGEAAPLPQSPLPDTSSSSAAPSWSDTTPAPEKTPSSESVSTGDATAPHSIDGAEVEDTETPPDAAPTLALEPLPHAFDVAPETLGAGPSATAHRDDAGPDEHRSSGAHARGSEAEEKLEAGEKSETGTQQGEAAAAEPPQERRARPWERDDATAAPLAFPDDPAPQALRIDYQPPTLELDDATPSPTAPLSDASSEIEMPPLDLDARTWRPMGEPVSAETPHQSVGLASPDSASAPSSASGSTAAANTSSENASPGNTSPGHTSSGNASPQHPVSPGDTSLQRGIPVGWEVEEVEFEPPHRDNGRP</sequence>
<evidence type="ECO:0000256" key="1">
    <source>
        <dbReference type="SAM" id="Coils"/>
    </source>
</evidence>
<proteinExistence type="predicted"/>
<evidence type="ECO:0000313" key="4">
    <source>
        <dbReference type="EMBL" id="WFF42565.1"/>
    </source>
</evidence>
<feature type="compositionally biased region" description="Polar residues" evidence="2">
    <location>
        <begin position="696"/>
        <end position="706"/>
    </location>
</feature>
<feature type="compositionally biased region" description="Low complexity" evidence="2">
    <location>
        <begin position="674"/>
        <end position="693"/>
    </location>
</feature>